<gene>
    <name evidence="2" type="ORF">D8B20_10435</name>
</gene>
<feature type="region of interest" description="Disordered" evidence="1">
    <location>
        <begin position="1"/>
        <end position="66"/>
    </location>
</feature>
<name>A0A518XDP0_9GAMM</name>
<dbReference type="AlphaFoldDB" id="A0A518XDP0"/>
<dbReference type="KEGG" id="pdis:D8B20_10435"/>
<organism evidence="2 3">
    <name type="scientific">Candidatus Pantoea soli</name>
    <dbReference type="NCBI Taxonomy" id="3098669"/>
    <lineage>
        <taxon>Bacteria</taxon>
        <taxon>Pseudomonadati</taxon>
        <taxon>Pseudomonadota</taxon>
        <taxon>Gammaproteobacteria</taxon>
        <taxon>Enterobacterales</taxon>
        <taxon>Erwiniaceae</taxon>
        <taxon>Pantoea</taxon>
    </lineage>
</organism>
<evidence type="ECO:0000313" key="3">
    <source>
        <dbReference type="Proteomes" id="UP000319411"/>
    </source>
</evidence>
<proteinExistence type="predicted"/>
<accession>A0A518XDP0</accession>
<reference evidence="2 3" key="1">
    <citation type="submission" date="2018-10" db="EMBL/GenBank/DDBJ databases">
        <title>Genome Sequencing of Pantoea dispersa DSM 32899.</title>
        <authorList>
            <person name="Nawrath M."/>
            <person name="Ottenheim C."/>
            <person name="Wilm A."/>
            <person name="Zimmermann W."/>
            <person name="Wu J.C."/>
        </authorList>
    </citation>
    <scope>NUCLEOTIDE SEQUENCE [LARGE SCALE GENOMIC DNA]</scope>
    <source>
        <strain evidence="2 3">DSM 32899</strain>
    </source>
</reference>
<protein>
    <submittedName>
        <fullName evidence="2">Uncharacterized protein</fullName>
    </submittedName>
</protein>
<keyword evidence="3" id="KW-1185">Reference proteome</keyword>
<feature type="compositionally biased region" description="Basic and acidic residues" evidence="1">
    <location>
        <begin position="1"/>
        <end position="20"/>
    </location>
</feature>
<sequence length="66" mass="7459">MKQHSTNEERNKEGDVHKGLPEAAPNAGNAYEEDDHPATDNANEHGEIPRTRDDSEDDKKDPYQDQ</sequence>
<evidence type="ECO:0000313" key="2">
    <source>
        <dbReference type="EMBL" id="QDY42285.1"/>
    </source>
</evidence>
<feature type="compositionally biased region" description="Basic and acidic residues" evidence="1">
    <location>
        <begin position="36"/>
        <end position="66"/>
    </location>
</feature>
<dbReference type="EMBL" id="CP032702">
    <property type="protein sequence ID" value="QDY42285.1"/>
    <property type="molecule type" value="Genomic_DNA"/>
</dbReference>
<evidence type="ECO:0000256" key="1">
    <source>
        <dbReference type="SAM" id="MobiDB-lite"/>
    </source>
</evidence>
<dbReference type="RefSeq" id="WP_145888813.1">
    <property type="nucleotide sequence ID" value="NZ_CP032702.1"/>
</dbReference>
<dbReference type="Proteomes" id="UP000319411">
    <property type="component" value="Chromosome"/>
</dbReference>
<dbReference type="OrthoDB" id="6521941at2"/>